<dbReference type="EMBL" id="JABBVZ010000018">
    <property type="protein sequence ID" value="NMP22167.1"/>
    <property type="molecule type" value="Genomic_DNA"/>
</dbReference>
<feature type="compositionally biased region" description="Basic and acidic residues" evidence="1">
    <location>
        <begin position="71"/>
        <end position="82"/>
    </location>
</feature>
<proteinExistence type="predicted"/>
<dbReference type="AlphaFoldDB" id="A0A7Y0L2M7"/>
<protein>
    <submittedName>
        <fullName evidence="2">Uncharacterized protein</fullName>
    </submittedName>
</protein>
<gene>
    <name evidence="2" type="ORF">HIJ39_07355</name>
</gene>
<comment type="caution">
    <text evidence="2">The sequence shown here is derived from an EMBL/GenBank/DDBJ whole genome shotgun (WGS) entry which is preliminary data.</text>
</comment>
<organism evidence="2 3">
    <name type="scientific">Sulfobacillus harzensis</name>
    <dbReference type="NCBI Taxonomy" id="2729629"/>
    <lineage>
        <taxon>Bacteria</taxon>
        <taxon>Bacillati</taxon>
        <taxon>Bacillota</taxon>
        <taxon>Clostridia</taxon>
        <taxon>Eubacteriales</taxon>
        <taxon>Clostridiales Family XVII. Incertae Sedis</taxon>
        <taxon>Sulfobacillus</taxon>
    </lineage>
</organism>
<name>A0A7Y0L2M7_9FIRM</name>
<feature type="region of interest" description="Disordered" evidence="1">
    <location>
        <begin position="59"/>
        <end position="83"/>
    </location>
</feature>
<evidence type="ECO:0000313" key="3">
    <source>
        <dbReference type="Proteomes" id="UP000533476"/>
    </source>
</evidence>
<dbReference type="RefSeq" id="WP_169098217.1">
    <property type="nucleotide sequence ID" value="NZ_JABBVZ010000018.1"/>
</dbReference>
<sequence length="97" mass="10961">MTTDELVEAYYTFAAEGETLIPFVREVLKGSYGPPERQPLLHFIDTIEAIIMGNIETRFDEGPGLEANPDAVREETERETNEARMLVLHTLPAERTP</sequence>
<reference evidence="2 3" key="1">
    <citation type="submission" date="2020-04" db="EMBL/GenBank/DDBJ databases">
        <authorList>
            <person name="Zhang R."/>
            <person name="Schippers A."/>
        </authorList>
    </citation>
    <scope>NUCLEOTIDE SEQUENCE [LARGE SCALE GENOMIC DNA]</scope>
    <source>
        <strain evidence="2 3">DSM 109850</strain>
    </source>
</reference>
<evidence type="ECO:0000313" key="2">
    <source>
        <dbReference type="EMBL" id="NMP22167.1"/>
    </source>
</evidence>
<evidence type="ECO:0000256" key="1">
    <source>
        <dbReference type="SAM" id="MobiDB-lite"/>
    </source>
</evidence>
<keyword evidence="3" id="KW-1185">Reference proteome</keyword>
<dbReference type="Proteomes" id="UP000533476">
    <property type="component" value="Unassembled WGS sequence"/>
</dbReference>
<accession>A0A7Y0L2M7</accession>